<dbReference type="PANTHER" id="PTHR22146:SF8">
    <property type="entry name" value="PROTEIN FAM166B"/>
    <property type="match status" value="1"/>
</dbReference>
<evidence type="ECO:0000256" key="3">
    <source>
        <dbReference type="ARBA" id="ARBA00023212"/>
    </source>
</evidence>
<organism evidence="9 10">
    <name type="scientific">Ciona intestinalis</name>
    <name type="common">Transparent sea squirt</name>
    <name type="synonym">Ascidia intestinalis</name>
    <dbReference type="NCBI Taxonomy" id="7719"/>
    <lineage>
        <taxon>Eukaryota</taxon>
        <taxon>Metazoa</taxon>
        <taxon>Chordata</taxon>
        <taxon>Tunicata</taxon>
        <taxon>Ascidiacea</taxon>
        <taxon>Phlebobranchia</taxon>
        <taxon>Cionidae</taxon>
        <taxon>Ciona</taxon>
    </lineage>
</organism>
<evidence type="ECO:0000313" key="9">
    <source>
        <dbReference type="Ensembl" id="ENSCINP00000034754.1"/>
    </source>
</evidence>
<dbReference type="OMA" id="RADSWGN"/>
<dbReference type="GO" id="GO:0005930">
    <property type="term" value="C:axoneme"/>
    <property type="evidence" value="ECO:0007669"/>
    <property type="project" value="UniProtKB-SubCell"/>
</dbReference>
<evidence type="ECO:0000259" key="8">
    <source>
        <dbReference type="Pfam" id="PF10629"/>
    </source>
</evidence>
<evidence type="ECO:0000256" key="6">
    <source>
        <dbReference type="ARBA" id="ARBA00035661"/>
    </source>
</evidence>
<dbReference type="STRING" id="7719.ENSCINP00000034754"/>
<proteinExistence type="inferred from homology"/>
<keyword evidence="10" id="KW-1185">Reference proteome</keyword>
<keyword evidence="4" id="KW-0966">Cell projection</keyword>
<reference evidence="9" key="2">
    <citation type="journal article" date="2008" name="Genome Biol.">
        <title>Improved genome assembly and evidence-based global gene model set for the chordate Ciona intestinalis: new insight into intron and operon populations.</title>
        <authorList>
            <person name="Satou Y."/>
            <person name="Mineta K."/>
            <person name="Ogasawara M."/>
            <person name="Sasakura Y."/>
            <person name="Shoguchi E."/>
            <person name="Ueno K."/>
            <person name="Yamada L."/>
            <person name="Matsumoto J."/>
            <person name="Wasserscheid J."/>
            <person name="Dewar K."/>
            <person name="Wiley G.B."/>
            <person name="Macmil S.L."/>
            <person name="Roe B.A."/>
            <person name="Zeller R.W."/>
            <person name="Hastings K.E."/>
            <person name="Lemaire P."/>
            <person name="Lindquist E."/>
            <person name="Endo T."/>
            <person name="Hotta K."/>
            <person name="Inaba K."/>
        </authorList>
    </citation>
    <scope>NUCLEOTIDE SEQUENCE [LARGE SCALE GENOMIC DNA]</scope>
    <source>
        <strain evidence="9">wild type</strain>
    </source>
</reference>
<dbReference type="InterPro" id="IPR018902">
    <property type="entry name" value="CMI2A-C-like_dom"/>
</dbReference>
<comment type="subcellular location">
    <subcellularLocation>
        <location evidence="1">Cytoplasm</location>
        <location evidence="1">Cytoskeleton</location>
        <location evidence="1">Cilium axoneme</location>
    </subcellularLocation>
</comment>
<evidence type="ECO:0000256" key="7">
    <source>
        <dbReference type="ARBA" id="ARBA00041163"/>
    </source>
</evidence>
<protein>
    <recommendedName>
        <fullName evidence="7">Ciliary microtubule inner protein 2B</fullName>
    </recommendedName>
</protein>
<accession>H2XYM0</accession>
<dbReference type="Ensembl" id="ENSCINT00000035800.1">
    <property type="protein sequence ID" value="ENSCINP00000034754.1"/>
    <property type="gene ID" value="ENSCING00000023774.1"/>
</dbReference>
<dbReference type="InParanoid" id="H2XYM0"/>
<name>H2XYM0_CIOIN</name>
<comment type="function">
    <text evidence="5">Microtubule inner protein (MIP) part of the dynein-decorated doublet microtubules (DMTs) in cilia axoneme, which is required for motile cilia beating.</text>
</comment>
<comment type="similarity">
    <text evidence="6">Belongs to the CIMIP2 family.</text>
</comment>
<reference evidence="10" key="1">
    <citation type="journal article" date="2002" name="Science">
        <title>The draft genome of Ciona intestinalis: insights into chordate and vertebrate origins.</title>
        <authorList>
            <person name="Dehal P."/>
            <person name="Satou Y."/>
            <person name="Campbell R.K."/>
            <person name="Chapman J."/>
            <person name="Degnan B."/>
            <person name="De Tomaso A."/>
            <person name="Davidson B."/>
            <person name="Di Gregorio A."/>
            <person name="Gelpke M."/>
            <person name="Goodstein D.M."/>
            <person name="Harafuji N."/>
            <person name="Hastings K.E."/>
            <person name="Ho I."/>
            <person name="Hotta K."/>
            <person name="Huang W."/>
            <person name="Kawashima T."/>
            <person name="Lemaire P."/>
            <person name="Martinez D."/>
            <person name="Meinertzhagen I.A."/>
            <person name="Necula S."/>
            <person name="Nonaka M."/>
            <person name="Putnam N."/>
            <person name="Rash S."/>
            <person name="Saiga H."/>
            <person name="Satake M."/>
            <person name="Terry A."/>
            <person name="Yamada L."/>
            <person name="Wang H.G."/>
            <person name="Awazu S."/>
            <person name="Azumi K."/>
            <person name="Boore J."/>
            <person name="Branno M."/>
            <person name="Chin-Bow S."/>
            <person name="DeSantis R."/>
            <person name="Doyle S."/>
            <person name="Francino P."/>
            <person name="Keys D.N."/>
            <person name="Haga S."/>
            <person name="Hayashi H."/>
            <person name="Hino K."/>
            <person name="Imai K.S."/>
            <person name="Inaba K."/>
            <person name="Kano S."/>
            <person name="Kobayashi K."/>
            <person name="Kobayashi M."/>
            <person name="Lee B.I."/>
            <person name="Makabe K.W."/>
            <person name="Manohar C."/>
            <person name="Matassi G."/>
            <person name="Medina M."/>
            <person name="Mochizuki Y."/>
            <person name="Mount S."/>
            <person name="Morishita T."/>
            <person name="Miura S."/>
            <person name="Nakayama A."/>
            <person name="Nishizaka S."/>
            <person name="Nomoto H."/>
            <person name="Ohta F."/>
            <person name="Oishi K."/>
            <person name="Rigoutsos I."/>
            <person name="Sano M."/>
            <person name="Sasaki A."/>
            <person name="Sasakura Y."/>
            <person name="Shoguchi E."/>
            <person name="Shin-i T."/>
            <person name="Spagnuolo A."/>
            <person name="Stainier D."/>
            <person name="Suzuki M.M."/>
            <person name="Tassy O."/>
            <person name="Takatori N."/>
            <person name="Tokuoka M."/>
            <person name="Yagi K."/>
            <person name="Yoshizaki F."/>
            <person name="Wada S."/>
            <person name="Zhang C."/>
            <person name="Hyatt P.D."/>
            <person name="Larimer F."/>
            <person name="Detter C."/>
            <person name="Doggett N."/>
            <person name="Glavina T."/>
            <person name="Hawkins T."/>
            <person name="Richardson P."/>
            <person name="Lucas S."/>
            <person name="Kohara Y."/>
            <person name="Levine M."/>
            <person name="Satoh N."/>
            <person name="Rokhsar D.S."/>
        </authorList>
    </citation>
    <scope>NUCLEOTIDE SEQUENCE [LARGE SCALE GENOMIC DNA]</scope>
</reference>
<dbReference type="Proteomes" id="UP000008144">
    <property type="component" value="Chromosome 11"/>
</dbReference>
<evidence type="ECO:0000256" key="1">
    <source>
        <dbReference type="ARBA" id="ARBA00004430"/>
    </source>
</evidence>
<keyword evidence="3" id="KW-0206">Cytoskeleton</keyword>
<keyword evidence="2" id="KW-0963">Cytoplasm</keyword>
<dbReference type="EMBL" id="EAAA01000810">
    <property type="status" value="NOT_ANNOTATED_CDS"/>
    <property type="molecule type" value="Genomic_DNA"/>
</dbReference>
<dbReference type="GO" id="GO:0015630">
    <property type="term" value="C:microtubule cytoskeleton"/>
    <property type="evidence" value="ECO:0007669"/>
    <property type="project" value="UniProtKB-ARBA"/>
</dbReference>
<feature type="domain" description="Ciliary microtubule inner protein 2A-C-like" evidence="8">
    <location>
        <begin position="271"/>
        <end position="298"/>
    </location>
</feature>
<feature type="domain" description="Ciliary microtubule inner protein 2A-C-like" evidence="8">
    <location>
        <begin position="16"/>
        <end position="48"/>
    </location>
</feature>
<reference evidence="9" key="3">
    <citation type="submission" date="2025-08" db="UniProtKB">
        <authorList>
            <consortium name="Ensembl"/>
        </authorList>
    </citation>
    <scope>IDENTIFICATION</scope>
</reference>
<evidence type="ECO:0000256" key="4">
    <source>
        <dbReference type="ARBA" id="ARBA00023273"/>
    </source>
</evidence>
<dbReference type="PANTHER" id="PTHR22146">
    <property type="entry name" value="CAT EYE SYNDROME CRITICAL REGION PROTEIN 6"/>
    <property type="match status" value="1"/>
</dbReference>
<sequence length="311" mass="35550">SSNIIMPRRSELFTEDPFYLPRYCGYLPQYKYRIGKTYGRHSVEILTDPNVSKSGRYVLTPTESHPTDSIDERRSRLRSRADSWGNQNLTEEMVPGYTGYIPKKQHYFANTYGEVCRSALSHHESEQGDIKNKQTELKKVLAMQTGSTRPNTEHDKSLLTSRYHTPLPPHRAEPDRYTSQQEFKPYGSPYFMDNGNRMKWFKSGYTGFVPRSRELISLGYPAQSNKGLSLFTDGLATREKINASATKIPLNPVVKPKKLDKSAIYPTDRGMVPHYTGYIPGYKYSIGHTYGQHTHNTLKLPPTNNRSLTVA</sequence>
<evidence type="ECO:0000256" key="2">
    <source>
        <dbReference type="ARBA" id="ARBA00022490"/>
    </source>
</evidence>
<dbReference type="Pfam" id="PF10629">
    <property type="entry name" value="CMI2B-like"/>
    <property type="match status" value="3"/>
</dbReference>
<evidence type="ECO:0000313" key="10">
    <source>
        <dbReference type="Proteomes" id="UP000008144"/>
    </source>
</evidence>
<dbReference type="AlphaFoldDB" id="H2XYM0"/>
<reference evidence="9" key="4">
    <citation type="submission" date="2025-09" db="UniProtKB">
        <authorList>
            <consortium name="Ensembl"/>
        </authorList>
    </citation>
    <scope>IDENTIFICATION</scope>
</reference>
<dbReference type="HOGENOM" id="CLU_065650_1_0_1"/>
<feature type="domain" description="Ciliary microtubule inner protein 2A-C-like" evidence="8">
    <location>
        <begin position="93"/>
        <end position="126"/>
    </location>
</feature>
<dbReference type="GeneTree" id="ENSGT00940000154822"/>
<evidence type="ECO:0000256" key="5">
    <source>
        <dbReference type="ARBA" id="ARBA00035003"/>
    </source>
</evidence>
<gene>
    <name evidence="9" type="primary">LOC100176209</name>
</gene>